<proteinExistence type="predicted"/>
<feature type="domain" description="Antitoxin Xre/MbcA/ParS-like middle" evidence="1">
    <location>
        <begin position="10"/>
        <end position="40"/>
    </location>
</feature>
<protein>
    <recommendedName>
        <fullName evidence="1">Antitoxin Xre/MbcA/ParS-like middle domain-containing protein</fullName>
    </recommendedName>
</protein>
<gene>
    <name evidence="2" type="ORF">FHW20_004367</name>
</gene>
<dbReference type="RefSeq" id="WP_247880712.1">
    <property type="nucleotide sequence ID" value="NZ_JACGXG010000010.1"/>
</dbReference>
<reference evidence="2 3" key="1">
    <citation type="submission" date="2020-07" db="EMBL/GenBank/DDBJ databases">
        <title>Genomic Encyclopedia of Type Strains, Phase IV (KMG-V): Genome sequencing to study the core and pangenomes of soil and plant-associated prokaryotes.</title>
        <authorList>
            <person name="Whitman W."/>
        </authorList>
    </citation>
    <scope>NUCLEOTIDE SEQUENCE [LARGE SCALE GENOMIC DNA]</scope>
    <source>
        <strain evidence="2 3">RH4WT92</strain>
    </source>
</reference>
<dbReference type="Pfam" id="PF23125">
    <property type="entry name" value="Xre-MbcA-ParS_M"/>
    <property type="match status" value="1"/>
</dbReference>
<evidence type="ECO:0000313" key="3">
    <source>
        <dbReference type="Proteomes" id="UP000578622"/>
    </source>
</evidence>
<evidence type="ECO:0000259" key="1">
    <source>
        <dbReference type="Pfam" id="PF23125"/>
    </source>
</evidence>
<organism evidence="2 3">
    <name type="scientific">Brucella intermedia</name>
    <dbReference type="NCBI Taxonomy" id="94625"/>
    <lineage>
        <taxon>Bacteria</taxon>
        <taxon>Pseudomonadati</taxon>
        <taxon>Pseudomonadota</taxon>
        <taxon>Alphaproteobacteria</taxon>
        <taxon>Hyphomicrobiales</taxon>
        <taxon>Brucellaceae</taxon>
        <taxon>Brucella/Ochrobactrum group</taxon>
        <taxon>Brucella</taxon>
    </lineage>
</organism>
<dbReference type="EMBL" id="JACGXG010000010">
    <property type="protein sequence ID" value="MBA8853387.1"/>
    <property type="molecule type" value="Genomic_DNA"/>
</dbReference>
<comment type="caution">
    <text evidence="2">The sequence shown here is derived from an EMBL/GenBank/DDBJ whole genome shotgun (WGS) entry which is preliminary data.</text>
</comment>
<dbReference type="Proteomes" id="UP000578622">
    <property type="component" value="Unassembled WGS sequence"/>
</dbReference>
<keyword evidence="3" id="KW-1185">Reference proteome</keyword>
<name>A0ABR6AVA0_9HYPH</name>
<evidence type="ECO:0000313" key="2">
    <source>
        <dbReference type="EMBL" id="MBA8853387.1"/>
    </source>
</evidence>
<accession>A0ABR6AVA0</accession>
<sequence length="92" mass="10197">MARGGRHCTDWYKRGAVIGLLKGERKHVFPRAQFVDGRPVGGMSEVTRIIGNPRVAWQWVVQPKLSIGGTPLELLKQGQVSTVPDEAERDFG</sequence>
<dbReference type="InterPro" id="IPR056312">
    <property type="entry name" value="Xre-MbcA-ParS_M"/>
</dbReference>